<dbReference type="Proteomes" id="UP001237642">
    <property type="component" value="Unassembled WGS sequence"/>
</dbReference>
<dbReference type="PANTHER" id="PTHR48258">
    <property type="entry name" value="DUF4218 DOMAIN-CONTAINING PROTEIN-RELATED"/>
    <property type="match status" value="1"/>
</dbReference>
<dbReference type="EMBL" id="JAUIZM010000005">
    <property type="protein sequence ID" value="KAK1383478.1"/>
    <property type="molecule type" value="Genomic_DNA"/>
</dbReference>
<reference evidence="2" key="1">
    <citation type="submission" date="2023-02" db="EMBL/GenBank/DDBJ databases">
        <title>Genome of toxic invasive species Heracleum sosnowskyi carries increased number of genes despite the absence of recent whole-genome duplications.</title>
        <authorList>
            <person name="Schelkunov M."/>
            <person name="Shtratnikova V."/>
            <person name="Makarenko M."/>
            <person name="Klepikova A."/>
            <person name="Omelchenko D."/>
            <person name="Novikova G."/>
            <person name="Obukhova E."/>
            <person name="Bogdanov V."/>
            <person name="Penin A."/>
            <person name="Logacheva M."/>
        </authorList>
    </citation>
    <scope>NUCLEOTIDE SEQUENCE</scope>
    <source>
        <strain evidence="2">Hsosn_3</strain>
        <tissue evidence="2">Leaf</tissue>
    </source>
</reference>
<feature type="region of interest" description="Disordered" evidence="1">
    <location>
        <begin position="92"/>
        <end position="119"/>
    </location>
</feature>
<evidence type="ECO:0000256" key="1">
    <source>
        <dbReference type="SAM" id="MobiDB-lite"/>
    </source>
</evidence>
<protein>
    <submittedName>
        <fullName evidence="2">Uncharacterized protein</fullName>
    </submittedName>
</protein>
<reference evidence="2" key="2">
    <citation type="submission" date="2023-05" db="EMBL/GenBank/DDBJ databases">
        <authorList>
            <person name="Schelkunov M.I."/>
        </authorList>
    </citation>
    <scope>NUCLEOTIDE SEQUENCE</scope>
    <source>
        <strain evidence="2">Hsosn_3</strain>
        <tissue evidence="2">Leaf</tissue>
    </source>
</reference>
<evidence type="ECO:0000313" key="2">
    <source>
        <dbReference type="EMBL" id="KAK1383478.1"/>
    </source>
</evidence>
<comment type="caution">
    <text evidence="2">The sequence shown here is derived from an EMBL/GenBank/DDBJ whole genome shotgun (WGS) entry which is preliminary data.</text>
</comment>
<accession>A0AAD8MTK4</accession>
<sequence>MITPTSTDLHVAHLCVLQNTTAVGLYFAEHMAFLLTRYPEHENDEMWLKNKQNETFPKWFKEKIASDLVDGKEVPQEISPSMYELANARTTSMYESIERSRKRRRRREDDEYGASTDGR</sequence>
<evidence type="ECO:0000313" key="3">
    <source>
        <dbReference type="Proteomes" id="UP001237642"/>
    </source>
</evidence>
<name>A0AAD8MTK4_9APIA</name>
<dbReference type="PANTHER" id="PTHR48258:SF9">
    <property type="entry name" value="OS01G0348150 PROTEIN"/>
    <property type="match status" value="1"/>
</dbReference>
<dbReference type="AlphaFoldDB" id="A0AAD8MTK4"/>
<organism evidence="2 3">
    <name type="scientific">Heracleum sosnowskyi</name>
    <dbReference type="NCBI Taxonomy" id="360622"/>
    <lineage>
        <taxon>Eukaryota</taxon>
        <taxon>Viridiplantae</taxon>
        <taxon>Streptophyta</taxon>
        <taxon>Embryophyta</taxon>
        <taxon>Tracheophyta</taxon>
        <taxon>Spermatophyta</taxon>
        <taxon>Magnoliopsida</taxon>
        <taxon>eudicotyledons</taxon>
        <taxon>Gunneridae</taxon>
        <taxon>Pentapetalae</taxon>
        <taxon>asterids</taxon>
        <taxon>campanulids</taxon>
        <taxon>Apiales</taxon>
        <taxon>Apiaceae</taxon>
        <taxon>Apioideae</taxon>
        <taxon>apioid superclade</taxon>
        <taxon>Tordylieae</taxon>
        <taxon>Tordyliinae</taxon>
        <taxon>Heracleum</taxon>
    </lineage>
</organism>
<proteinExistence type="predicted"/>
<gene>
    <name evidence="2" type="ORF">POM88_021213</name>
</gene>
<keyword evidence="3" id="KW-1185">Reference proteome</keyword>